<dbReference type="AlphaFoldDB" id="A0A8H6J481"/>
<accession>A0A8H6J481</accession>
<dbReference type="EMBL" id="WIGN01000168">
    <property type="protein sequence ID" value="KAF6806047.1"/>
    <property type="molecule type" value="Genomic_DNA"/>
</dbReference>
<name>A0A8H6J481_9PEZI</name>
<organism evidence="1 2">
    <name type="scientific">Colletotrichum sojae</name>
    <dbReference type="NCBI Taxonomy" id="2175907"/>
    <lineage>
        <taxon>Eukaryota</taxon>
        <taxon>Fungi</taxon>
        <taxon>Dikarya</taxon>
        <taxon>Ascomycota</taxon>
        <taxon>Pezizomycotina</taxon>
        <taxon>Sordariomycetes</taxon>
        <taxon>Hypocreomycetidae</taxon>
        <taxon>Glomerellales</taxon>
        <taxon>Glomerellaceae</taxon>
        <taxon>Colletotrichum</taxon>
        <taxon>Colletotrichum orchidearum species complex</taxon>
    </lineage>
</organism>
<dbReference type="Proteomes" id="UP000652219">
    <property type="component" value="Unassembled WGS sequence"/>
</dbReference>
<proteinExistence type="predicted"/>
<gene>
    <name evidence="1" type="ORF">CSOJ01_09113</name>
</gene>
<protein>
    <submittedName>
        <fullName evidence="1">Uncharacterized protein</fullName>
    </submittedName>
</protein>
<keyword evidence="2" id="KW-1185">Reference proteome</keyword>
<reference evidence="1 2" key="1">
    <citation type="journal article" date="2020" name="Phytopathology">
        <title>Genome Sequence Resources of Colletotrichum truncatum, C. plurivorum, C. musicola, and C. sojae: Four Species Pathogenic to Soybean (Glycine max).</title>
        <authorList>
            <person name="Rogerio F."/>
            <person name="Boufleur T.R."/>
            <person name="Ciampi-Guillardi M."/>
            <person name="Sukno S.A."/>
            <person name="Thon M.R."/>
            <person name="Massola Junior N.S."/>
            <person name="Baroncelli R."/>
        </authorList>
    </citation>
    <scope>NUCLEOTIDE SEQUENCE [LARGE SCALE GENOMIC DNA]</scope>
    <source>
        <strain evidence="1 2">LFN0009</strain>
    </source>
</reference>
<evidence type="ECO:0000313" key="2">
    <source>
        <dbReference type="Proteomes" id="UP000652219"/>
    </source>
</evidence>
<comment type="caution">
    <text evidence="1">The sequence shown here is derived from an EMBL/GenBank/DDBJ whole genome shotgun (WGS) entry which is preliminary data.</text>
</comment>
<evidence type="ECO:0000313" key="1">
    <source>
        <dbReference type="EMBL" id="KAF6806047.1"/>
    </source>
</evidence>
<sequence length="234" mass="27427">MDWKFFGPYPPWENEQLCCVNEFLESKFSKGHLSINYLSRRGNNWWIQFWLAQGLEFFKRVTEEIFYDKQKALLISAFGRTRTNLAQSLQYFYRSLGPTVENTKLENLNREHLQPLLSYRPFANDTDHGPFRAWHDAHSSADGGQWLQVMAENNAWLWERAYVFWDLAHSWPAGKSSPFKIEPGVEVLQSDREPTGQQCDEMRESFHKRGEIYDNGGQGYWAKGDLSRVVWSSG</sequence>